<evidence type="ECO:0000313" key="2">
    <source>
        <dbReference type="EMBL" id="QYF49479.1"/>
    </source>
</evidence>
<protein>
    <recommendedName>
        <fullName evidence="4">Rho termination factor N-terminal domain-containing protein</fullName>
    </recommendedName>
</protein>
<reference evidence="2 3" key="1">
    <citation type="journal article" date="2022" name="bioRxiv">
        <title>Ecology and evolution of chlamydial symbionts of arthropods.</title>
        <authorList>
            <person name="Halter T."/>
            <person name="Koestlbacher S."/>
            <person name="Collingro A."/>
            <person name="Sixt B.S."/>
            <person name="Toenshoff E.R."/>
            <person name="Hendrickx F."/>
            <person name="Kostanjsek R."/>
            <person name="Horn M."/>
        </authorList>
    </citation>
    <scope>NUCLEOTIDE SEQUENCE [LARGE SCALE GENOMIC DNA]</scope>
    <source>
        <strain evidence="2">W744xW776</strain>
        <plasmid evidence="2 3">unnamed</plasmid>
    </source>
</reference>
<accession>A0ABX8V8F0</accession>
<dbReference type="Proteomes" id="UP000826014">
    <property type="component" value="Plasmid unnamed"/>
</dbReference>
<evidence type="ECO:0000256" key="1">
    <source>
        <dbReference type="SAM" id="MobiDB-lite"/>
    </source>
</evidence>
<evidence type="ECO:0008006" key="4">
    <source>
        <dbReference type="Google" id="ProtNLM"/>
    </source>
</evidence>
<proteinExistence type="predicted"/>
<keyword evidence="3" id="KW-1185">Reference proteome</keyword>
<name>A0ABX8V8F0_9BACT</name>
<geneLocation type="plasmid" evidence="2 3">
    <name>unnamed</name>
</geneLocation>
<evidence type="ECO:0000313" key="3">
    <source>
        <dbReference type="Proteomes" id="UP000826014"/>
    </source>
</evidence>
<feature type="region of interest" description="Disordered" evidence="1">
    <location>
        <begin position="1"/>
        <end position="39"/>
    </location>
</feature>
<keyword evidence="2" id="KW-0614">Plasmid</keyword>
<gene>
    <name evidence="2" type="ORF">RHABOEDO_001874</name>
</gene>
<dbReference type="EMBL" id="CP075588">
    <property type="protein sequence ID" value="QYF49479.1"/>
    <property type="molecule type" value="Genomic_DNA"/>
</dbReference>
<organism evidence="2 3">
    <name type="scientific">Candidatus Rhabdochlamydia oedothoracis</name>
    <dbReference type="NCBI Taxonomy" id="2720720"/>
    <lineage>
        <taxon>Bacteria</taxon>
        <taxon>Pseudomonadati</taxon>
        <taxon>Chlamydiota</taxon>
        <taxon>Chlamydiia</taxon>
        <taxon>Parachlamydiales</taxon>
        <taxon>Candidatus Rhabdochlamydiaceae</taxon>
        <taxon>Candidatus Rhabdochlamydia</taxon>
    </lineage>
</organism>
<feature type="compositionally biased region" description="Basic and acidic residues" evidence="1">
    <location>
        <begin position="19"/>
        <end position="33"/>
    </location>
</feature>
<sequence>MGDRLETPDIMSSLMSEPNKQESNKIIKQEKPSKNKAIKTSSNKAVLKQMLFAGIDKDTAILEEPKEKATFNLSVRTLRDLEDKWMEIRRLSGSKQISKTLIVEKAIEMALAEFDLKKQIGKFYCKLVGNKTNFS</sequence>